<dbReference type="STRING" id="81985.R0FNJ0"/>
<dbReference type="InterPro" id="IPR024954">
    <property type="entry name" value="SSRP1_DD"/>
</dbReference>
<feature type="DNA-binding region" description="HMG box" evidence="12">
    <location>
        <begin position="563"/>
        <end position="631"/>
    </location>
</feature>
<keyword evidence="11 12" id="KW-0539">Nucleus</keyword>
<feature type="compositionally biased region" description="Basic and acidic residues" evidence="14">
    <location>
        <begin position="604"/>
        <end position="629"/>
    </location>
</feature>
<keyword evidence="9 13" id="KW-0804">Transcription</keyword>
<dbReference type="InterPro" id="IPR050454">
    <property type="entry name" value="RTT106/SSRP1_HistChap/FACT"/>
</dbReference>
<keyword evidence="6 13" id="KW-0227">DNA damage</keyword>
<evidence type="ECO:0000256" key="1">
    <source>
        <dbReference type="ARBA" id="ARBA00010060"/>
    </source>
</evidence>
<evidence type="ECO:0000256" key="8">
    <source>
        <dbReference type="ARBA" id="ARBA00023125"/>
    </source>
</evidence>
<feature type="region of interest" description="Disordered" evidence="14">
    <location>
        <begin position="472"/>
        <end position="570"/>
    </location>
</feature>
<name>R0FNJ0_9BRAS</name>
<dbReference type="KEGG" id="crb:17884729"/>
<reference evidence="17" key="1">
    <citation type="journal article" date="2013" name="Nat. Genet.">
        <title>The Capsella rubella genome and the genomic consequences of rapid mating system evolution.</title>
        <authorList>
            <person name="Slotte T."/>
            <person name="Hazzouri K.M."/>
            <person name="Agren J.A."/>
            <person name="Koenig D."/>
            <person name="Maumus F."/>
            <person name="Guo Y.L."/>
            <person name="Steige K."/>
            <person name="Platts A.E."/>
            <person name="Escobar J.S."/>
            <person name="Newman L.K."/>
            <person name="Wang W."/>
            <person name="Mandakova T."/>
            <person name="Vello E."/>
            <person name="Smith L.M."/>
            <person name="Henz S.R."/>
            <person name="Steffen J."/>
            <person name="Takuno S."/>
            <person name="Brandvain Y."/>
            <person name="Coop G."/>
            <person name="Andolfatto P."/>
            <person name="Hu T.T."/>
            <person name="Blanchette M."/>
            <person name="Clark R.M."/>
            <person name="Quesneville H."/>
            <person name="Nordborg M."/>
            <person name="Gaut B.S."/>
            <person name="Lysak M.A."/>
            <person name="Jenkins J."/>
            <person name="Grimwood J."/>
            <person name="Chapman J."/>
            <person name="Prochnik S."/>
            <person name="Shu S."/>
            <person name="Rokhsar D."/>
            <person name="Schmutz J."/>
            <person name="Weigel D."/>
            <person name="Wright S.I."/>
        </authorList>
    </citation>
    <scope>NUCLEOTIDE SEQUENCE [LARGE SCALE GENOMIC DNA]</scope>
    <source>
        <strain evidence="17">cv. Monte Gargano</strain>
    </source>
</reference>
<organism evidence="16 17">
    <name type="scientific">Capsella rubella</name>
    <dbReference type="NCBI Taxonomy" id="81985"/>
    <lineage>
        <taxon>Eukaryota</taxon>
        <taxon>Viridiplantae</taxon>
        <taxon>Streptophyta</taxon>
        <taxon>Embryophyta</taxon>
        <taxon>Tracheophyta</taxon>
        <taxon>Spermatophyta</taxon>
        <taxon>Magnoliopsida</taxon>
        <taxon>eudicotyledons</taxon>
        <taxon>Gunneridae</taxon>
        <taxon>Pentapetalae</taxon>
        <taxon>rosids</taxon>
        <taxon>malvids</taxon>
        <taxon>Brassicales</taxon>
        <taxon>Brassicaceae</taxon>
        <taxon>Camelineae</taxon>
        <taxon>Capsella</taxon>
    </lineage>
</organism>
<dbReference type="FunFam" id="2.30.29.150:FF:000001">
    <property type="entry name" value="Fact complex subunit ssrp1"/>
    <property type="match status" value="1"/>
</dbReference>
<dbReference type="InterPro" id="IPR035417">
    <property type="entry name" value="SSRP1/POB3_N"/>
</dbReference>
<dbReference type="PANTHER" id="PTHR45849:SF1">
    <property type="entry name" value="FACT COMPLEX SUBUNIT SSRP1"/>
    <property type="match status" value="1"/>
</dbReference>
<dbReference type="Proteomes" id="UP000029121">
    <property type="component" value="Unassembled WGS sequence"/>
</dbReference>
<dbReference type="CDD" id="cd22013">
    <property type="entry name" value="HMG-box_AtSSRP1"/>
    <property type="match status" value="1"/>
</dbReference>
<dbReference type="Gene3D" id="2.30.29.150">
    <property type="match status" value="1"/>
</dbReference>
<dbReference type="PROSITE" id="PS50118">
    <property type="entry name" value="HMG_BOX_2"/>
    <property type="match status" value="1"/>
</dbReference>
<dbReference type="SUPFAM" id="SSF50729">
    <property type="entry name" value="PH domain-like"/>
    <property type="match status" value="1"/>
</dbReference>
<dbReference type="GO" id="GO:0006281">
    <property type="term" value="P:DNA repair"/>
    <property type="evidence" value="ECO:0007669"/>
    <property type="project" value="UniProtKB-KW"/>
</dbReference>
<dbReference type="Pfam" id="PF17292">
    <property type="entry name" value="POB3_N"/>
    <property type="match status" value="1"/>
</dbReference>
<keyword evidence="17" id="KW-1185">Reference proteome</keyword>
<dbReference type="Pfam" id="PF08512">
    <property type="entry name" value="Rttp106-like_middle"/>
    <property type="match status" value="1"/>
</dbReference>
<keyword evidence="10 13" id="KW-0234">DNA repair</keyword>
<dbReference type="Pfam" id="PF21103">
    <property type="entry name" value="PH1_SSRP1-like"/>
    <property type="match status" value="1"/>
</dbReference>
<dbReference type="eggNOG" id="KOG0526">
    <property type="taxonomic scope" value="Eukaryota"/>
</dbReference>
<comment type="similarity">
    <text evidence="1 13">Belongs to the SSRP1 family.</text>
</comment>
<dbReference type="Pfam" id="PF03531">
    <property type="entry name" value="SSrecog"/>
    <property type="match status" value="1"/>
</dbReference>
<dbReference type="AlphaFoldDB" id="R0FNJ0"/>
<dbReference type="Gene3D" id="2.30.29.30">
    <property type="entry name" value="Pleckstrin-homology domain (PH domain)/Phosphotyrosine-binding domain (PTB)"/>
    <property type="match status" value="2"/>
</dbReference>
<dbReference type="SMART" id="SM00398">
    <property type="entry name" value="HMG"/>
    <property type="match status" value="1"/>
</dbReference>
<comment type="subcellular location">
    <subcellularLocation>
        <location evidence="13">Nucleus</location>
    </subcellularLocation>
    <subcellularLocation>
        <location evidence="13">Chromosome</location>
    </subcellularLocation>
</comment>
<dbReference type="CDD" id="cd13230">
    <property type="entry name" value="PH1_SSRP1-like"/>
    <property type="match status" value="1"/>
</dbReference>
<evidence type="ECO:0000256" key="2">
    <source>
        <dbReference type="ARBA" id="ARBA00011111"/>
    </source>
</evidence>
<evidence type="ECO:0000256" key="13">
    <source>
        <dbReference type="RuleBase" id="RU364013"/>
    </source>
</evidence>
<comment type="subunit">
    <text evidence="2">Component of the FACT complex, a stable heterodimer of SPT16 and SSRP1.</text>
</comment>
<dbReference type="GO" id="GO:0031491">
    <property type="term" value="F:nucleosome binding"/>
    <property type="evidence" value="ECO:0007669"/>
    <property type="project" value="TreeGrafter"/>
</dbReference>
<dbReference type="InterPro" id="IPR011993">
    <property type="entry name" value="PH-like_dom_sf"/>
</dbReference>
<evidence type="ECO:0000313" key="17">
    <source>
        <dbReference type="Proteomes" id="UP000029121"/>
    </source>
</evidence>
<evidence type="ECO:0000256" key="9">
    <source>
        <dbReference type="ARBA" id="ARBA00023163"/>
    </source>
</evidence>
<evidence type="ECO:0000256" key="11">
    <source>
        <dbReference type="ARBA" id="ARBA00023242"/>
    </source>
</evidence>
<dbReference type="CDD" id="cd13231">
    <property type="entry name" value="PH2_SSRP1-like"/>
    <property type="match status" value="1"/>
</dbReference>
<feature type="compositionally biased region" description="Basic and acidic residues" evidence="14">
    <location>
        <begin position="513"/>
        <end position="528"/>
    </location>
</feature>
<proteinExistence type="inferred from homology"/>
<dbReference type="GO" id="GO:0035101">
    <property type="term" value="C:FACT complex"/>
    <property type="evidence" value="ECO:0007669"/>
    <property type="project" value="TreeGrafter"/>
</dbReference>
<dbReference type="InterPro" id="IPR048993">
    <property type="entry name" value="SSRP1-like_PH1"/>
</dbReference>
<dbReference type="InterPro" id="IPR036910">
    <property type="entry name" value="HMG_box_dom_sf"/>
</dbReference>
<dbReference type="GO" id="GO:0006260">
    <property type="term" value="P:DNA replication"/>
    <property type="evidence" value="ECO:0007669"/>
    <property type="project" value="UniProtKB-KW"/>
</dbReference>
<dbReference type="InterPro" id="IPR013719">
    <property type="entry name" value="RTT106/SPT16-like_middle_dom"/>
</dbReference>
<dbReference type="GO" id="GO:0042393">
    <property type="term" value="F:histone binding"/>
    <property type="evidence" value="ECO:0007669"/>
    <property type="project" value="TreeGrafter"/>
</dbReference>
<evidence type="ECO:0000256" key="7">
    <source>
        <dbReference type="ARBA" id="ARBA00023015"/>
    </source>
</evidence>
<evidence type="ECO:0000313" key="16">
    <source>
        <dbReference type="EMBL" id="EOA23621.1"/>
    </source>
</evidence>
<dbReference type="PRINTS" id="PR00887">
    <property type="entry name" value="SSRCOGNITION"/>
</dbReference>
<keyword evidence="4 13" id="KW-0158">Chromosome</keyword>
<keyword evidence="8 12" id="KW-0238">DNA-binding</keyword>
<dbReference type="Gene3D" id="1.10.30.10">
    <property type="entry name" value="High mobility group box domain"/>
    <property type="match status" value="1"/>
</dbReference>
<dbReference type="FunFam" id="1.10.30.10:FF:000016">
    <property type="entry name" value="FACT complex subunit SSRP1"/>
    <property type="match status" value="1"/>
</dbReference>
<evidence type="ECO:0000256" key="12">
    <source>
        <dbReference type="PROSITE-ProRule" id="PRU00267"/>
    </source>
</evidence>
<dbReference type="FunFam" id="2.30.29.220:FF:000002">
    <property type="entry name" value="FACT complex subunit SSRP1"/>
    <property type="match status" value="1"/>
</dbReference>
<dbReference type="PANTHER" id="PTHR45849">
    <property type="entry name" value="FACT COMPLEX SUBUNIT SSRP1"/>
    <property type="match status" value="1"/>
</dbReference>
<dbReference type="Pfam" id="PF00505">
    <property type="entry name" value="HMG_box"/>
    <property type="match status" value="1"/>
</dbReference>
<dbReference type="FunFam" id="2.30.29.30:FF:000298">
    <property type="entry name" value="FACT complex subunit SSRP1"/>
    <property type="match status" value="1"/>
</dbReference>
<sequence>MTDGHSFNNISLSGRGGTNPGLLKINSGGIQWKKQGGGKAVEVDKSDVVGVSWMKVPKNNNQLGVKTKDGLDYKFIGFRDQDVASLTSFFQSSYGKTPQEKQLSISGRNWGEVDLNGNTLTFSVGSKQAFEVSLADVSQTQLQGKNDVILEFHVDDTAGANEKDSLMEIGFHIPNSNTQFVGDENRPPAQVFNDEIKLMADVVAGAEEAVVTFESIAILTPRGRYSVELHLSFLRLLGQANDFKIQYSSVVRLFLLPKSNQPHTFVVISLDPPIRKGQTMYPHIVMQFETDTVVESELSISDDLMNTKFKDKLERSYKGLIHEVFTTVLRWLSGAKITKPGKFRSAQDGFAVKSSLKAEDGVLYPLEKGFFFLPKPPTLILHDEIDYVEFERHAAGGANMHYFDLLIKLKTDHEHLFRNIQRNEYHNLYSFISSKGLKIMNLGGAGSADGVAAVLGDNDDDDAVDPHLERIRNQAADESDEEDEDFVMGEDDDGGSPTDDSGEDDSDASEGGGGEKEKSIKKEPKREAPSSSKGLPPKKKVLATEEGSSKKKKQKKKKDPNAPKRAMSGFMFFSQMERDNIKKEHPGIAFGEVGKVLGDKWRQMSAEEKEPYEAKAQVDKQRYKDEISDYKNPPPMNVDSGNESDSH</sequence>
<evidence type="ECO:0000256" key="10">
    <source>
        <dbReference type="ARBA" id="ARBA00023204"/>
    </source>
</evidence>
<evidence type="ECO:0000256" key="14">
    <source>
        <dbReference type="SAM" id="MobiDB-lite"/>
    </source>
</evidence>
<evidence type="ECO:0000256" key="4">
    <source>
        <dbReference type="ARBA" id="ARBA00022454"/>
    </source>
</evidence>
<dbReference type="Gene3D" id="2.30.29.220">
    <property type="entry name" value="Structure-specific recognition protein (SSRP1)"/>
    <property type="match status" value="1"/>
</dbReference>
<feature type="compositionally biased region" description="Acidic residues" evidence="14">
    <location>
        <begin position="477"/>
        <end position="508"/>
    </location>
</feature>
<evidence type="ECO:0000256" key="5">
    <source>
        <dbReference type="ARBA" id="ARBA00022705"/>
    </source>
</evidence>
<dbReference type="SUPFAM" id="SSF47095">
    <property type="entry name" value="HMG-box"/>
    <property type="match status" value="1"/>
</dbReference>
<evidence type="ECO:0000256" key="3">
    <source>
        <dbReference type="ARBA" id="ARBA00016104"/>
    </source>
</evidence>
<evidence type="ECO:0000259" key="15">
    <source>
        <dbReference type="PROSITE" id="PS50118"/>
    </source>
</evidence>
<dbReference type="SMART" id="SM01287">
    <property type="entry name" value="Rtt106"/>
    <property type="match status" value="1"/>
</dbReference>
<keyword evidence="7 13" id="KW-0805">Transcription regulation</keyword>
<dbReference type="GO" id="GO:0048731">
    <property type="term" value="P:system development"/>
    <property type="evidence" value="ECO:0007669"/>
    <property type="project" value="UniProtKB-ARBA"/>
</dbReference>
<dbReference type="EMBL" id="KB870809">
    <property type="protein sequence ID" value="EOA23621.1"/>
    <property type="molecule type" value="Genomic_DNA"/>
</dbReference>
<comment type="function">
    <text evidence="13">Component of the FACT complex, a general chromatin factor that acts to reorganize nucleosomes. The FACT complex is involved in multiple processes that require DNA as a template such as mRNA elongation, DNA replication and DNA repair. During transcription elongation the FACT complex acts as a histone chaperone that both destabilizes and restores nucleosomal structure. It facilitates the passage of RNA polymerase II and transcription by promoting the dissociation of one histone H2A-H2B dimer from the nucleosome, then subsequently promotes the reestablishment of the nucleosome following the passage of RNA polymerase II.</text>
</comment>
<dbReference type="InterPro" id="IPR000969">
    <property type="entry name" value="SSRP1/POB3"/>
</dbReference>
<feature type="domain" description="HMG box" evidence="15">
    <location>
        <begin position="563"/>
        <end position="631"/>
    </location>
</feature>
<dbReference type="InterPro" id="IPR038167">
    <property type="entry name" value="SSRP1_sf"/>
</dbReference>
<evidence type="ECO:0000256" key="6">
    <source>
        <dbReference type="ARBA" id="ARBA00022763"/>
    </source>
</evidence>
<protein>
    <recommendedName>
        <fullName evidence="3 13">FACT complex subunit SSRP1</fullName>
    </recommendedName>
</protein>
<dbReference type="OrthoDB" id="498543at2759"/>
<gene>
    <name evidence="16" type="ORF">CARUB_v10016819mg</name>
</gene>
<dbReference type="FunFam" id="2.30.29.30:FF:000214">
    <property type="entry name" value="FACT complex subunit SSRP1"/>
    <property type="match status" value="1"/>
</dbReference>
<accession>R0FNJ0</accession>
<feature type="region of interest" description="Disordered" evidence="14">
    <location>
        <begin position="604"/>
        <end position="647"/>
    </location>
</feature>
<dbReference type="InterPro" id="IPR009071">
    <property type="entry name" value="HMG_box_dom"/>
</dbReference>
<keyword evidence="5 13" id="KW-0235">DNA replication</keyword>
<dbReference type="GO" id="GO:0003677">
    <property type="term" value="F:DNA binding"/>
    <property type="evidence" value="ECO:0007669"/>
    <property type="project" value="UniProtKB-UniRule"/>
</dbReference>